<comment type="caution">
    <text evidence="1">The sequence shown here is derived from an EMBL/GenBank/DDBJ whole genome shotgun (WGS) entry which is preliminary data.</text>
</comment>
<gene>
    <name evidence="1" type="ORF">BaRGS_00002132</name>
</gene>
<accession>A0ABD0M4X3</accession>
<sequence length="71" mass="7847">MEETVTKHPTECDGDNSWPTLTVVPGVHKRGNYICRQGCVCVRDGDEGGIWHRGVNESILYGELVCACVRV</sequence>
<evidence type="ECO:0000313" key="1">
    <source>
        <dbReference type="EMBL" id="KAK7506657.1"/>
    </source>
</evidence>
<evidence type="ECO:0000313" key="2">
    <source>
        <dbReference type="Proteomes" id="UP001519460"/>
    </source>
</evidence>
<dbReference type="EMBL" id="JACVVK020000006">
    <property type="protein sequence ID" value="KAK7506657.1"/>
    <property type="molecule type" value="Genomic_DNA"/>
</dbReference>
<organism evidence="1 2">
    <name type="scientific">Batillaria attramentaria</name>
    <dbReference type="NCBI Taxonomy" id="370345"/>
    <lineage>
        <taxon>Eukaryota</taxon>
        <taxon>Metazoa</taxon>
        <taxon>Spiralia</taxon>
        <taxon>Lophotrochozoa</taxon>
        <taxon>Mollusca</taxon>
        <taxon>Gastropoda</taxon>
        <taxon>Caenogastropoda</taxon>
        <taxon>Sorbeoconcha</taxon>
        <taxon>Cerithioidea</taxon>
        <taxon>Batillariidae</taxon>
        <taxon>Batillaria</taxon>
    </lineage>
</organism>
<dbReference type="Proteomes" id="UP001519460">
    <property type="component" value="Unassembled WGS sequence"/>
</dbReference>
<reference evidence="1 2" key="1">
    <citation type="journal article" date="2023" name="Sci. Data">
        <title>Genome assembly of the Korean intertidal mud-creeper Batillaria attramentaria.</title>
        <authorList>
            <person name="Patra A.K."/>
            <person name="Ho P.T."/>
            <person name="Jun S."/>
            <person name="Lee S.J."/>
            <person name="Kim Y."/>
            <person name="Won Y.J."/>
        </authorList>
    </citation>
    <scope>NUCLEOTIDE SEQUENCE [LARGE SCALE GENOMIC DNA]</scope>
    <source>
        <strain evidence="1">Wonlab-2016</strain>
    </source>
</reference>
<protein>
    <submittedName>
        <fullName evidence="1">Uncharacterized protein</fullName>
    </submittedName>
</protein>
<proteinExistence type="predicted"/>
<name>A0ABD0M4X3_9CAEN</name>
<dbReference type="AlphaFoldDB" id="A0ABD0M4X3"/>
<keyword evidence="2" id="KW-1185">Reference proteome</keyword>